<dbReference type="InterPro" id="IPR000253">
    <property type="entry name" value="FHA_dom"/>
</dbReference>
<comment type="subcellular location">
    <subcellularLocation>
        <location evidence="1">Membrane</location>
        <topology evidence="1">Multi-pass membrane protein</topology>
    </subcellularLocation>
</comment>
<reference evidence="9 10" key="1">
    <citation type="submission" date="2019-02" db="EMBL/GenBank/DDBJ databases">
        <authorList>
            <person name="Sun L."/>
            <person name="Pan D."/>
            <person name="Wu X."/>
        </authorList>
    </citation>
    <scope>NUCLEOTIDE SEQUENCE [LARGE SCALE GENOMIC DNA]</scope>
    <source>
        <strain evidence="9 10">JW-1</strain>
    </source>
</reference>
<feature type="region of interest" description="Disordered" evidence="6">
    <location>
        <begin position="217"/>
        <end position="241"/>
    </location>
</feature>
<accession>A0A4P6KH19</accession>
<keyword evidence="2" id="KW-0597">Phosphoprotein</keyword>
<dbReference type="Proteomes" id="UP000289260">
    <property type="component" value="Chromosome"/>
</dbReference>
<feature type="region of interest" description="Disordered" evidence="6">
    <location>
        <begin position="1"/>
        <end position="62"/>
    </location>
</feature>
<feature type="compositionally biased region" description="Low complexity" evidence="6">
    <location>
        <begin position="53"/>
        <end position="62"/>
    </location>
</feature>
<dbReference type="GO" id="GO:0016020">
    <property type="term" value="C:membrane"/>
    <property type="evidence" value="ECO:0007669"/>
    <property type="project" value="UniProtKB-SubCell"/>
</dbReference>
<organism evidence="9 10">
    <name type="scientific">Leucobacter triazinivorans</name>
    <dbReference type="NCBI Taxonomy" id="1784719"/>
    <lineage>
        <taxon>Bacteria</taxon>
        <taxon>Bacillati</taxon>
        <taxon>Actinomycetota</taxon>
        <taxon>Actinomycetes</taxon>
        <taxon>Micrococcales</taxon>
        <taxon>Microbacteriaceae</taxon>
        <taxon>Leucobacter</taxon>
    </lineage>
</organism>
<dbReference type="OrthoDB" id="5111283at2"/>
<dbReference type="Pfam" id="PF06271">
    <property type="entry name" value="RDD"/>
    <property type="match status" value="1"/>
</dbReference>
<dbReference type="SUPFAM" id="SSF49879">
    <property type="entry name" value="SMAD/FHA domain"/>
    <property type="match status" value="1"/>
</dbReference>
<evidence type="ECO:0000259" key="8">
    <source>
        <dbReference type="PROSITE" id="PS50006"/>
    </source>
</evidence>
<evidence type="ECO:0000256" key="1">
    <source>
        <dbReference type="ARBA" id="ARBA00004141"/>
    </source>
</evidence>
<keyword evidence="3 7" id="KW-0812">Transmembrane</keyword>
<dbReference type="Gene3D" id="2.60.200.20">
    <property type="match status" value="1"/>
</dbReference>
<dbReference type="InterPro" id="IPR010432">
    <property type="entry name" value="RDD"/>
</dbReference>
<evidence type="ECO:0000256" key="5">
    <source>
        <dbReference type="ARBA" id="ARBA00023136"/>
    </source>
</evidence>
<evidence type="ECO:0000256" key="4">
    <source>
        <dbReference type="ARBA" id="ARBA00022989"/>
    </source>
</evidence>
<dbReference type="InterPro" id="IPR008984">
    <property type="entry name" value="SMAD_FHA_dom_sf"/>
</dbReference>
<dbReference type="CDD" id="cd00060">
    <property type="entry name" value="FHA"/>
    <property type="match status" value="1"/>
</dbReference>
<keyword evidence="10" id="KW-1185">Reference proteome</keyword>
<protein>
    <submittedName>
        <fullName evidence="9">FHA domain-containing protein</fullName>
    </submittedName>
</protein>
<evidence type="ECO:0000313" key="9">
    <source>
        <dbReference type="EMBL" id="QBE49381.1"/>
    </source>
</evidence>
<feature type="transmembrane region" description="Helical" evidence="7">
    <location>
        <begin position="88"/>
        <end position="106"/>
    </location>
</feature>
<keyword evidence="5 7" id="KW-0472">Membrane</keyword>
<dbReference type="PROSITE" id="PS50006">
    <property type="entry name" value="FHA_DOMAIN"/>
    <property type="match status" value="1"/>
</dbReference>
<dbReference type="RefSeq" id="WP_130110510.1">
    <property type="nucleotide sequence ID" value="NZ_CP035806.1"/>
</dbReference>
<dbReference type="EMBL" id="CP035806">
    <property type="protein sequence ID" value="QBE49381.1"/>
    <property type="molecule type" value="Genomic_DNA"/>
</dbReference>
<evidence type="ECO:0000256" key="3">
    <source>
        <dbReference type="ARBA" id="ARBA00022692"/>
    </source>
</evidence>
<name>A0A4P6KH19_9MICO</name>
<dbReference type="AlphaFoldDB" id="A0A4P6KH19"/>
<dbReference type="Pfam" id="PF00498">
    <property type="entry name" value="FHA"/>
    <property type="match status" value="1"/>
</dbReference>
<evidence type="ECO:0000256" key="7">
    <source>
        <dbReference type="SAM" id="Phobius"/>
    </source>
</evidence>
<feature type="transmembrane region" description="Helical" evidence="7">
    <location>
        <begin position="112"/>
        <end position="129"/>
    </location>
</feature>
<dbReference type="KEGG" id="ltr:EVS81_11485"/>
<gene>
    <name evidence="9" type="ORF">EVS81_11485</name>
</gene>
<evidence type="ECO:0000256" key="6">
    <source>
        <dbReference type="SAM" id="MobiDB-lite"/>
    </source>
</evidence>
<evidence type="ECO:0000313" key="10">
    <source>
        <dbReference type="Proteomes" id="UP000289260"/>
    </source>
</evidence>
<proteinExistence type="predicted"/>
<feature type="compositionally biased region" description="Pro residues" evidence="6">
    <location>
        <begin position="1"/>
        <end position="13"/>
    </location>
</feature>
<keyword evidence="4 7" id="KW-1133">Transmembrane helix</keyword>
<sequence length="394" mass="40240">MTHSPPPPPPLPRAVPRRGHAHAHAPGPAPGPAPAPERHGSSASIGVHERGASGRSRSGAAGARSARLTAALARSRAWARPAGTGARLAAYTIDVVACVLVAVAAGLLTRSAVIGVLVLLEAAVILLILEARTGATLGNLLLRLRTARDDAPFSPGVARGAVRGLVQGLGSAVALIGGWAVVATSAADPSRMGRSWADRAGRTLVVRVPTAAERESWDRDARAWAQGAPSPASPGPTGAVLGASIPAGPAAPLPPGVVAVDAPIAAAPRPREVGEFLLLSFDTGQRERLRIPTTAHLGRQPAPSAEGEQLVAVYDPDSSVSKTHLRLEYRGGSVWVTDLGSTNGSVLVDDTGESTSLERGARIRLDDGASVRMGERGFTVAVVTGEIERDGDVG</sequence>
<feature type="domain" description="FHA" evidence="8">
    <location>
        <begin position="295"/>
        <end position="347"/>
    </location>
</feature>
<evidence type="ECO:0000256" key="2">
    <source>
        <dbReference type="ARBA" id="ARBA00022553"/>
    </source>
</evidence>